<evidence type="ECO:0000259" key="5">
    <source>
        <dbReference type="PROSITE" id="PS50931"/>
    </source>
</evidence>
<reference evidence="6 7" key="1">
    <citation type="journal article" date="2017" name="Antonie Van Leeuwenhoek">
        <title>Rhizobium rhizosphaerae sp. nov., a novel species isolated from rice rhizosphere.</title>
        <authorList>
            <person name="Zhao J.J."/>
            <person name="Zhang J."/>
            <person name="Zhang R.J."/>
            <person name="Zhang C.W."/>
            <person name="Yin H.Q."/>
            <person name="Zhang X.X."/>
        </authorList>
    </citation>
    <scope>NUCLEOTIDE SEQUENCE [LARGE SCALE GENOMIC DNA]</scope>
    <source>
        <strain evidence="6 7">KMM 241</strain>
    </source>
</reference>
<accession>K6YWU3</accession>
<dbReference type="SUPFAM" id="SSF46785">
    <property type="entry name" value="Winged helix' DNA-binding domain"/>
    <property type="match status" value="1"/>
</dbReference>
<gene>
    <name evidence="6" type="ORF">GMES_0343</name>
</gene>
<dbReference type="PANTHER" id="PTHR30537:SF21">
    <property type="entry name" value="HTH-TYPE TRANSCRIPTIONAL REGULATOR SINR-RELATED"/>
    <property type="match status" value="1"/>
</dbReference>
<sequence>MENFQNHIESEECPLKNLHDLRIFCETAQQGSLSACARKMDLSPAVVSASLKRLEADLGVLLFIRSTRNLRLTQKGEQFLRYCTDALAILDEATTQMHSEDAELSGVIQLSAPSDLGRNLLLPWLDEFMALHQKLEIRLQLSDSPADLYSQPVDLALRYGKPKDSGFIAIPIAPDNVPVLCASPSYIEHFGSPKTLQELTQHNCLCHGHNDTLHTRWVFNKDNKNTSIDVTGNRQCKDGDITRKWAIAGKGIARKSHLDIVQDLIQGRLIELDVDGWQGETFPLNLICAERRLLSPTVNAFKIHLQQKVAALLTQLGRNKLTMKA</sequence>
<dbReference type="GO" id="GO:0043565">
    <property type="term" value="F:sequence-specific DNA binding"/>
    <property type="evidence" value="ECO:0007669"/>
    <property type="project" value="TreeGrafter"/>
</dbReference>
<evidence type="ECO:0000313" key="6">
    <source>
        <dbReference type="EMBL" id="GAC22652.1"/>
    </source>
</evidence>
<evidence type="ECO:0000313" key="7">
    <source>
        <dbReference type="Proteomes" id="UP000006263"/>
    </source>
</evidence>
<dbReference type="Pfam" id="PF03466">
    <property type="entry name" value="LysR_substrate"/>
    <property type="match status" value="1"/>
</dbReference>
<dbReference type="GO" id="GO:0006351">
    <property type="term" value="P:DNA-templated transcription"/>
    <property type="evidence" value="ECO:0007669"/>
    <property type="project" value="TreeGrafter"/>
</dbReference>
<dbReference type="EMBL" id="BAEP01000005">
    <property type="protein sequence ID" value="GAC22652.1"/>
    <property type="molecule type" value="Genomic_DNA"/>
</dbReference>
<comment type="caution">
    <text evidence="6">The sequence shown here is derived from an EMBL/GenBank/DDBJ whole genome shotgun (WGS) entry which is preliminary data.</text>
</comment>
<evidence type="ECO:0000256" key="1">
    <source>
        <dbReference type="ARBA" id="ARBA00009437"/>
    </source>
</evidence>
<dbReference type="InterPro" id="IPR058163">
    <property type="entry name" value="LysR-type_TF_proteobact-type"/>
</dbReference>
<evidence type="ECO:0000256" key="4">
    <source>
        <dbReference type="ARBA" id="ARBA00023163"/>
    </source>
</evidence>
<keyword evidence="3" id="KW-0238">DNA-binding</keyword>
<proteinExistence type="inferred from homology"/>
<dbReference type="CDD" id="cd08422">
    <property type="entry name" value="PBP2_CrgA_like"/>
    <property type="match status" value="1"/>
</dbReference>
<evidence type="ECO:0000256" key="3">
    <source>
        <dbReference type="ARBA" id="ARBA00023125"/>
    </source>
</evidence>
<dbReference type="InterPro" id="IPR036388">
    <property type="entry name" value="WH-like_DNA-bd_sf"/>
</dbReference>
<dbReference type="InterPro" id="IPR000847">
    <property type="entry name" value="LysR_HTH_N"/>
</dbReference>
<dbReference type="InterPro" id="IPR005119">
    <property type="entry name" value="LysR_subst-bd"/>
</dbReference>
<dbReference type="PROSITE" id="PS50931">
    <property type="entry name" value="HTH_LYSR"/>
    <property type="match status" value="1"/>
</dbReference>
<dbReference type="InterPro" id="IPR036390">
    <property type="entry name" value="WH_DNA-bd_sf"/>
</dbReference>
<dbReference type="FunFam" id="3.40.190.290:FF:000001">
    <property type="entry name" value="Transcriptional regulator, LysR family"/>
    <property type="match status" value="1"/>
</dbReference>
<evidence type="ECO:0000256" key="2">
    <source>
        <dbReference type="ARBA" id="ARBA00023015"/>
    </source>
</evidence>
<organism evidence="6 7">
    <name type="scientific">Paraglaciecola mesophila KMM 241</name>
    <dbReference type="NCBI Taxonomy" id="1128912"/>
    <lineage>
        <taxon>Bacteria</taxon>
        <taxon>Pseudomonadati</taxon>
        <taxon>Pseudomonadota</taxon>
        <taxon>Gammaproteobacteria</taxon>
        <taxon>Alteromonadales</taxon>
        <taxon>Alteromonadaceae</taxon>
        <taxon>Paraglaciecola</taxon>
    </lineage>
</organism>
<dbReference type="eggNOG" id="COG0583">
    <property type="taxonomic scope" value="Bacteria"/>
</dbReference>
<dbReference type="Pfam" id="PF00126">
    <property type="entry name" value="HTH_1"/>
    <property type="match status" value="1"/>
</dbReference>
<dbReference type="FunFam" id="1.10.10.10:FF:000001">
    <property type="entry name" value="LysR family transcriptional regulator"/>
    <property type="match status" value="1"/>
</dbReference>
<dbReference type="PANTHER" id="PTHR30537">
    <property type="entry name" value="HTH-TYPE TRANSCRIPTIONAL REGULATOR"/>
    <property type="match status" value="1"/>
</dbReference>
<name>K6YWU3_9ALTE</name>
<dbReference type="Gene3D" id="1.10.10.10">
    <property type="entry name" value="Winged helix-like DNA-binding domain superfamily/Winged helix DNA-binding domain"/>
    <property type="match status" value="1"/>
</dbReference>
<keyword evidence="4" id="KW-0804">Transcription</keyword>
<dbReference type="GO" id="GO:0003700">
    <property type="term" value="F:DNA-binding transcription factor activity"/>
    <property type="evidence" value="ECO:0007669"/>
    <property type="project" value="InterPro"/>
</dbReference>
<dbReference type="AlphaFoldDB" id="K6YWU3"/>
<dbReference type="SUPFAM" id="SSF53850">
    <property type="entry name" value="Periplasmic binding protein-like II"/>
    <property type="match status" value="1"/>
</dbReference>
<dbReference type="Proteomes" id="UP000006263">
    <property type="component" value="Unassembled WGS sequence"/>
</dbReference>
<feature type="domain" description="HTH lysR-type" evidence="5">
    <location>
        <begin position="17"/>
        <end position="73"/>
    </location>
</feature>
<comment type="similarity">
    <text evidence="1">Belongs to the LysR transcriptional regulatory family.</text>
</comment>
<dbReference type="Gene3D" id="3.40.190.290">
    <property type="match status" value="1"/>
</dbReference>
<keyword evidence="2" id="KW-0805">Transcription regulation</keyword>
<protein>
    <submittedName>
        <fullName evidence="6">LysR family transcriptional regulator</fullName>
    </submittedName>
</protein>